<feature type="compositionally biased region" description="Basic and acidic residues" evidence="1">
    <location>
        <begin position="1"/>
        <end position="11"/>
    </location>
</feature>
<dbReference type="EMBL" id="LQOS01000010">
    <property type="protein sequence ID" value="ORV44925.1"/>
    <property type="molecule type" value="Genomic_DNA"/>
</dbReference>
<accession>A0A1X1TK22</accession>
<evidence type="ECO:0000256" key="1">
    <source>
        <dbReference type="SAM" id="MobiDB-lite"/>
    </source>
</evidence>
<proteinExistence type="predicted"/>
<protein>
    <submittedName>
        <fullName evidence="3">Uncharacterized protein</fullName>
    </submittedName>
</protein>
<dbReference type="Proteomes" id="UP000467201">
    <property type="component" value="Chromosome"/>
</dbReference>
<dbReference type="AlphaFoldDB" id="A0A1X1TK22"/>
<dbReference type="STRING" id="126673.AWC01_02450"/>
<feature type="region of interest" description="Disordered" evidence="1">
    <location>
        <begin position="1"/>
        <end position="63"/>
    </location>
</feature>
<gene>
    <name evidence="3" type="ORF">AWC01_02450</name>
    <name evidence="2" type="ORF">MDOR_22510</name>
</gene>
<keyword evidence="4" id="KW-1185">Reference proteome</keyword>
<dbReference type="KEGG" id="mdr:MDOR_22510"/>
<sequence>MDLGRMARDTGAEWIGQPHHEHVARGARPSVPANQFYDPPAGFEYAQPMGARTASGAGPATRLPRVRRGHGLARLALSTEAPVDLWDYSGGLATAGGGDLRHLRPELDVVGAVSARRRPISATRSAG</sequence>
<name>A0A1X1TK22_9MYCO</name>
<dbReference type="Proteomes" id="UP000193564">
    <property type="component" value="Unassembled WGS sequence"/>
</dbReference>
<reference evidence="2" key="3">
    <citation type="submission" date="2020-02" db="EMBL/GenBank/DDBJ databases">
        <authorList>
            <person name="Matsumoto Y."/>
            <person name="Motooka D."/>
            <person name="Nakamura S."/>
        </authorList>
    </citation>
    <scope>NUCLEOTIDE SEQUENCE</scope>
    <source>
        <strain evidence="2">JCM 12405</strain>
    </source>
</reference>
<evidence type="ECO:0000313" key="4">
    <source>
        <dbReference type="Proteomes" id="UP000193564"/>
    </source>
</evidence>
<organism evidence="3 4">
    <name type="scientific">Mycolicibacterium doricum</name>
    <dbReference type="NCBI Taxonomy" id="126673"/>
    <lineage>
        <taxon>Bacteria</taxon>
        <taxon>Bacillati</taxon>
        <taxon>Actinomycetota</taxon>
        <taxon>Actinomycetes</taxon>
        <taxon>Mycobacteriales</taxon>
        <taxon>Mycobacteriaceae</taxon>
        <taxon>Mycolicibacterium</taxon>
    </lineage>
</organism>
<evidence type="ECO:0000313" key="2">
    <source>
        <dbReference type="EMBL" id="BBZ08082.1"/>
    </source>
</evidence>
<dbReference type="EMBL" id="AP022605">
    <property type="protein sequence ID" value="BBZ08082.1"/>
    <property type="molecule type" value="Genomic_DNA"/>
</dbReference>
<evidence type="ECO:0000313" key="5">
    <source>
        <dbReference type="Proteomes" id="UP000467201"/>
    </source>
</evidence>
<reference evidence="3 4" key="1">
    <citation type="submission" date="2016-01" db="EMBL/GenBank/DDBJ databases">
        <title>The new phylogeny of the genus Mycobacterium.</title>
        <authorList>
            <person name="Tarcisio F."/>
            <person name="Conor M."/>
            <person name="Antonella G."/>
            <person name="Elisabetta G."/>
            <person name="Giulia F.S."/>
            <person name="Sara T."/>
            <person name="Anna F."/>
            <person name="Clotilde B."/>
            <person name="Roberto B."/>
            <person name="Veronica D.S."/>
            <person name="Fabio R."/>
            <person name="Monica P."/>
            <person name="Olivier J."/>
            <person name="Enrico T."/>
            <person name="Nicola S."/>
        </authorList>
    </citation>
    <scope>NUCLEOTIDE SEQUENCE [LARGE SCALE GENOMIC DNA]</scope>
    <source>
        <strain evidence="3 4">DSM 44339</strain>
    </source>
</reference>
<reference evidence="2 5" key="2">
    <citation type="journal article" date="2019" name="Emerg. Microbes Infect.">
        <title>Comprehensive subspecies identification of 175 nontuberculous mycobacteria species based on 7547 genomic profiles.</title>
        <authorList>
            <person name="Matsumoto Y."/>
            <person name="Kinjo T."/>
            <person name="Motooka D."/>
            <person name="Nabeya D."/>
            <person name="Jung N."/>
            <person name="Uechi K."/>
            <person name="Horii T."/>
            <person name="Iida T."/>
            <person name="Fujita J."/>
            <person name="Nakamura S."/>
        </authorList>
    </citation>
    <scope>NUCLEOTIDE SEQUENCE [LARGE SCALE GENOMIC DNA]</scope>
    <source>
        <strain evidence="2 5">JCM 12405</strain>
    </source>
</reference>
<evidence type="ECO:0000313" key="3">
    <source>
        <dbReference type="EMBL" id="ORV44925.1"/>
    </source>
</evidence>